<evidence type="ECO:0000313" key="1">
    <source>
        <dbReference type="EMBL" id="CAI8041905.1"/>
    </source>
</evidence>
<name>A0AA35X8A0_GEOBA</name>
<dbReference type="EMBL" id="CASHTH010003222">
    <property type="protein sequence ID" value="CAI8041905.1"/>
    <property type="molecule type" value="Genomic_DNA"/>
</dbReference>
<proteinExistence type="predicted"/>
<comment type="caution">
    <text evidence="1">The sequence shown here is derived from an EMBL/GenBank/DDBJ whole genome shotgun (WGS) entry which is preliminary data.</text>
</comment>
<keyword evidence="2" id="KW-1185">Reference proteome</keyword>
<dbReference type="Proteomes" id="UP001174909">
    <property type="component" value="Unassembled WGS sequence"/>
</dbReference>
<protein>
    <submittedName>
        <fullName evidence="1">Uncharacterized protein</fullName>
    </submittedName>
</protein>
<reference evidence="1" key="1">
    <citation type="submission" date="2023-03" db="EMBL/GenBank/DDBJ databases">
        <authorList>
            <person name="Steffen K."/>
            <person name="Cardenas P."/>
        </authorList>
    </citation>
    <scope>NUCLEOTIDE SEQUENCE</scope>
</reference>
<dbReference type="Gene3D" id="1.20.120.330">
    <property type="entry name" value="Nucleotidyltransferases domain 2"/>
    <property type="match status" value="1"/>
</dbReference>
<evidence type="ECO:0000313" key="2">
    <source>
        <dbReference type="Proteomes" id="UP001174909"/>
    </source>
</evidence>
<gene>
    <name evidence="1" type="ORF">GBAR_LOCUS23257</name>
</gene>
<organism evidence="1 2">
    <name type="scientific">Geodia barretti</name>
    <name type="common">Barrett's horny sponge</name>
    <dbReference type="NCBI Taxonomy" id="519541"/>
    <lineage>
        <taxon>Eukaryota</taxon>
        <taxon>Metazoa</taxon>
        <taxon>Porifera</taxon>
        <taxon>Demospongiae</taxon>
        <taxon>Heteroscleromorpha</taxon>
        <taxon>Tetractinellida</taxon>
        <taxon>Astrophorina</taxon>
        <taxon>Geodiidae</taxon>
        <taxon>Geodia</taxon>
    </lineage>
</organism>
<dbReference type="AlphaFoldDB" id="A0AA35X8A0"/>
<sequence>MSTNQYFHFVPDFFLDRAREHLSQHDTYQARQDLWGACEYIVKALSEFHGLPHHTLLMLSDNVAIFARDAQQPRIIDLFNKIQTLGEPSFHTHHHPNIASDELDLVSDFVQLLVELAEQSSVAPSDATSSTRQLPDDLTDSQKARIAAITRHDLTHYLTADPDVSIEDVIVELRVSVGGEPYTDINVLYKSPTYTLDPGVLNSFAARDVDHLHQAGGVGFISHSFSDADEYRQVAQLIAQGTLPRLVQ</sequence>
<accession>A0AA35X8A0</accession>